<keyword evidence="4" id="KW-0943">RNA-mediated gene silencing</keyword>
<organism evidence="10 11">
    <name type="scientific">Operophtera brumata</name>
    <name type="common">Winter moth</name>
    <name type="synonym">Phalaena brumata</name>
    <dbReference type="NCBI Taxonomy" id="104452"/>
    <lineage>
        <taxon>Eukaryota</taxon>
        <taxon>Metazoa</taxon>
        <taxon>Ecdysozoa</taxon>
        <taxon>Arthropoda</taxon>
        <taxon>Hexapoda</taxon>
        <taxon>Insecta</taxon>
        <taxon>Pterygota</taxon>
        <taxon>Neoptera</taxon>
        <taxon>Endopterygota</taxon>
        <taxon>Lepidoptera</taxon>
        <taxon>Glossata</taxon>
        <taxon>Ditrysia</taxon>
        <taxon>Geometroidea</taxon>
        <taxon>Geometridae</taxon>
        <taxon>Larentiinae</taxon>
        <taxon>Operophtera</taxon>
    </lineage>
</organism>
<feature type="region of interest" description="Disordered" evidence="7">
    <location>
        <begin position="50"/>
        <end position="115"/>
    </location>
</feature>
<sequence length="503" mass="56849">MEQHEQNRLNVFLELLQGGDLDKVTVDVDKSEKLIRLLDTVVIKLEGGTDEDLKELDVPTPADNTEKVEKIDPDKPIVIEDDTVKVKEEKDDSEKKEEKEPEKPEEPPKPTAPLTMEIDPHLRQLQEQAKMFSRSSSSSSSSSSSEDEGGASTRRKSKSKSKTPDKALKIPKEEAPDAEKTETAEKDKTEHSEKNGVEKEVAGEVVSAVVEKKEPRALHKTTSIFLRNLAPSITKAEVEARYGGFLRVALADPLSDRRWFRRGWVTFRREVNIKDICWNLNNIRVQDFSLDSKNPVLHKITEHLIEEASTEEEELLGLEATADTAASEQPEPELMRVLDRLVLYLRVVHSVDYYNHCEYPYEDEMPNQVEKFILSNTQELGKDKWLCPLSGKKFKGPDFIRKHIFNKHAEKVDEVRREVSYFNAYVRDTRRPQQPEPAGRSAPAPSHQPQPAAYGGGPGGGGPPAQRGWGWGGWAPPQPGGAEFRPVIHYRDLDAPREPDEFI</sequence>
<reference evidence="10 11" key="1">
    <citation type="journal article" date="2015" name="Genome Biol. Evol.">
        <title>The genome of winter moth (Operophtera brumata) provides a genomic perspective on sexual dimorphism and phenology.</title>
        <authorList>
            <person name="Derks M.F."/>
            <person name="Smit S."/>
            <person name="Salis L."/>
            <person name="Schijlen E."/>
            <person name="Bossers A."/>
            <person name="Mateman C."/>
            <person name="Pijl A.S."/>
            <person name="de Ridder D."/>
            <person name="Groenen M.A."/>
            <person name="Visser M.E."/>
            <person name="Megens H.J."/>
        </authorList>
    </citation>
    <scope>NUCLEOTIDE SEQUENCE [LARGE SCALE GENOMIC DNA]</scope>
    <source>
        <strain evidence="10">WM2013NL</strain>
        <tissue evidence="10">Head and thorax</tissue>
    </source>
</reference>
<keyword evidence="5" id="KW-0539">Nucleus</keyword>
<dbReference type="PANTHER" id="PTHR13165">
    <property type="entry name" value="ARSENITE-RESISTANCE PROTEIN 2"/>
    <property type="match status" value="1"/>
</dbReference>
<dbReference type="InterPro" id="IPR021933">
    <property type="entry name" value="SERRATE/Ars2_N"/>
</dbReference>
<evidence type="ECO:0000256" key="1">
    <source>
        <dbReference type="ARBA" id="ARBA00004123"/>
    </source>
</evidence>
<evidence type="ECO:0000259" key="8">
    <source>
        <dbReference type="Pfam" id="PF04959"/>
    </source>
</evidence>
<gene>
    <name evidence="10" type="ORF">OBRU01_02749</name>
</gene>
<proteinExistence type="inferred from homology"/>
<feature type="domain" description="SERRATE/Ars2 N-terminal" evidence="9">
    <location>
        <begin position="3"/>
        <end position="50"/>
    </location>
</feature>
<evidence type="ECO:0000256" key="4">
    <source>
        <dbReference type="ARBA" id="ARBA00023158"/>
    </source>
</evidence>
<keyword evidence="11" id="KW-1185">Reference proteome</keyword>
<feature type="region of interest" description="Disordered" evidence="7">
    <location>
        <begin position="426"/>
        <end position="487"/>
    </location>
</feature>
<dbReference type="EMBL" id="JTDY01001343">
    <property type="protein sequence ID" value="KOB74137.1"/>
    <property type="molecule type" value="Genomic_DNA"/>
</dbReference>
<dbReference type="AlphaFoldDB" id="A0A0L7LF96"/>
<evidence type="ECO:0000256" key="5">
    <source>
        <dbReference type="ARBA" id="ARBA00023242"/>
    </source>
</evidence>
<feature type="region of interest" description="Disordered" evidence="7">
    <location>
        <begin position="127"/>
        <end position="200"/>
    </location>
</feature>
<dbReference type="GO" id="GO:0031053">
    <property type="term" value="P:primary miRNA processing"/>
    <property type="evidence" value="ECO:0007669"/>
    <property type="project" value="TreeGrafter"/>
</dbReference>
<protein>
    <recommendedName>
        <fullName evidence="3">Serrate RNA effector molecule homolog</fullName>
    </recommendedName>
    <alternativeName>
        <fullName evidence="6">Arsenite-resistance protein 2 homolog</fullName>
    </alternativeName>
</protein>
<feature type="domain" description="SERRATE/Ars2 C-terminal" evidence="8">
    <location>
        <begin position="367"/>
        <end position="454"/>
    </location>
</feature>
<evidence type="ECO:0000256" key="3">
    <source>
        <dbReference type="ARBA" id="ARBA00017364"/>
    </source>
</evidence>
<name>A0A0L7LF96_OPEBR</name>
<evidence type="ECO:0000256" key="7">
    <source>
        <dbReference type="SAM" id="MobiDB-lite"/>
    </source>
</evidence>
<feature type="compositionally biased region" description="Low complexity" evidence="7">
    <location>
        <begin position="441"/>
        <end position="453"/>
    </location>
</feature>
<feature type="compositionally biased region" description="Gly residues" evidence="7">
    <location>
        <begin position="454"/>
        <end position="473"/>
    </location>
</feature>
<evidence type="ECO:0000259" key="9">
    <source>
        <dbReference type="Pfam" id="PF12066"/>
    </source>
</evidence>
<dbReference type="Proteomes" id="UP000037510">
    <property type="component" value="Unassembled WGS sequence"/>
</dbReference>
<dbReference type="Pfam" id="PF12066">
    <property type="entry name" value="SERRATE_Ars2_N"/>
    <property type="match status" value="1"/>
</dbReference>
<evidence type="ECO:0000313" key="10">
    <source>
        <dbReference type="EMBL" id="KOB74137.1"/>
    </source>
</evidence>
<comment type="caution">
    <text evidence="10">The sequence shown here is derived from an EMBL/GenBank/DDBJ whole genome shotgun (WGS) entry which is preliminary data.</text>
</comment>
<feature type="compositionally biased region" description="Basic and acidic residues" evidence="7">
    <location>
        <begin position="64"/>
        <end position="108"/>
    </location>
</feature>
<accession>A0A0L7LF96</accession>
<dbReference type="InterPro" id="IPR039727">
    <property type="entry name" value="SE/Ars2"/>
</dbReference>
<dbReference type="GO" id="GO:0016604">
    <property type="term" value="C:nuclear body"/>
    <property type="evidence" value="ECO:0007669"/>
    <property type="project" value="TreeGrafter"/>
</dbReference>
<feature type="compositionally biased region" description="Basic and acidic residues" evidence="7">
    <location>
        <begin position="162"/>
        <end position="200"/>
    </location>
</feature>
<evidence type="ECO:0000256" key="2">
    <source>
        <dbReference type="ARBA" id="ARBA00005407"/>
    </source>
</evidence>
<dbReference type="Pfam" id="PF04959">
    <property type="entry name" value="ARS2"/>
    <property type="match status" value="1"/>
</dbReference>
<comment type="similarity">
    <text evidence="2">Belongs to the ARS2 family.</text>
</comment>
<feature type="compositionally biased region" description="Low complexity" evidence="7">
    <location>
        <begin position="133"/>
        <end position="144"/>
    </location>
</feature>
<dbReference type="STRING" id="104452.A0A0L7LF96"/>
<evidence type="ECO:0000313" key="11">
    <source>
        <dbReference type="Proteomes" id="UP000037510"/>
    </source>
</evidence>
<dbReference type="InterPro" id="IPR007042">
    <property type="entry name" value="SERRATE/Ars2_C"/>
</dbReference>
<evidence type="ECO:0000256" key="6">
    <source>
        <dbReference type="ARBA" id="ARBA00030701"/>
    </source>
</evidence>
<comment type="subcellular location">
    <subcellularLocation>
        <location evidence="1">Nucleus</location>
    </subcellularLocation>
</comment>
<dbReference type="PANTHER" id="PTHR13165:SF0">
    <property type="entry name" value="SERRATE RNA EFFECTOR MOLECULE HOMOLOG"/>
    <property type="match status" value="1"/>
</dbReference>